<protein>
    <submittedName>
        <fullName evidence="2">Uncharacterized protein</fullName>
    </submittedName>
</protein>
<feature type="compositionally biased region" description="Basic residues" evidence="1">
    <location>
        <begin position="34"/>
        <end position="43"/>
    </location>
</feature>
<evidence type="ECO:0000313" key="2">
    <source>
        <dbReference type="EMBL" id="VDC99332.1"/>
    </source>
</evidence>
<reference evidence="2" key="1">
    <citation type="submission" date="2018-11" db="EMBL/GenBank/DDBJ databases">
        <authorList>
            <consortium name="Genoscope - CEA"/>
            <person name="William W."/>
        </authorList>
    </citation>
    <scope>NUCLEOTIDE SEQUENCE</scope>
</reference>
<accession>A0A3P6B2V2</accession>
<organism evidence="2">
    <name type="scientific">Brassica campestris</name>
    <name type="common">Field mustard</name>
    <dbReference type="NCBI Taxonomy" id="3711"/>
    <lineage>
        <taxon>Eukaryota</taxon>
        <taxon>Viridiplantae</taxon>
        <taxon>Streptophyta</taxon>
        <taxon>Embryophyta</taxon>
        <taxon>Tracheophyta</taxon>
        <taxon>Spermatophyta</taxon>
        <taxon>Magnoliopsida</taxon>
        <taxon>eudicotyledons</taxon>
        <taxon>Gunneridae</taxon>
        <taxon>Pentapetalae</taxon>
        <taxon>rosids</taxon>
        <taxon>malvids</taxon>
        <taxon>Brassicales</taxon>
        <taxon>Brassicaceae</taxon>
        <taxon>Brassiceae</taxon>
        <taxon>Brassica</taxon>
    </lineage>
</organism>
<name>A0A3P6B2V2_BRACM</name>
<gene>
    <name evidence="2" type="ORF">BRAA07T29971Z</name>
</gene>
<dbReference type="EMBL" id="LR031574">
    <property type="protein sequence ID" value="VDC99332.1"/>
    <property type="molecule type" value="Genomic_DNA"/>
</dbReference>
<proteinExistence type="predicted"/>
<dbReference type="AlphaFoldDB" id="A0A3P6B2V2"/>
<feature type="region of interest" description="Disordered" evidence="1">
    <location>
        <begin position="24"/>
        <end position="43"/>
    </location>
</feature>
<sequence>MLVITSLVKPHTPIAVMRRWSYGEPRQNSGWRTTRSKKVMPRC</sequence>
<evidence type="ECO:0000256" key="1">
    <source>
        <dbReference type="SAM" id="MobiDB-lite"/>
    </source>
</evidence>